<dbReference type="HOGENOM" id="CLU_3033470_0_0_1"/>
<evidence type="ECO:0000313" key="3">
    <source>
        <dbReference type="Proteomes" id="UP000001471"/>
    </source>
</evidence>
<evidence type="ECO:0000256" key="1">
    <source>
        <dbReference type="SAM" id="MobiDB-lite"/>
    </source>
</evidence>
<reference evidence="3" key="1">
    <citation type="journal article" date="2013" name="G3 (Bethesda)">
        <title>Comparative genomics of a plant-pathogenic fungus, Pyrenophora tritici-repentis, reveals transduplication and the impact of repeat elements on pathogenicity and population divergence.</title>
        <authorList>
            <person name="Manning V.A."/>
            <person name="Pandelova I."/>
            <person name="Dhillon B."/>
            <person name="Wilhelm L.J."/>
            <person name="Goodwin S.B."/>
            <person name="Berlin A.M."/>
            <person name="Figueroa M."/>
            <person name="Freitag M."/>
            <person name="Hane J.K."/>
            <person name="Henrissat B."/>
            <person name="Holman W.H."/>
            <person name="Kodira C.D."/>
            <person name="Martin J."/>
            <person name="Oliver R.P."/>
            <person name="Robbertse B."/>
            <person name="Schackwitz W."/>
            <person name="Schwartz D.C."/>
            <person name="Spatafora J.W."/>
            <person name="Turgeon B.G."/>
            <person name="Yandava C."/>
            <person name="Young S."/>
            <person name="Zhou S."/>
            <person name="Zeng Q."/>
            <person name="Grigoriev I.V."/>
            <person name="Ma L.-J."/>
            <person name="Ciuffetti L.M."/>
        </authorList>
    </citation>
    <scope>NUCLEOTIDE SEQUENCE [LARGE SCALE GENOMIC DNA]</scope>
    <source>
        <strain evidence="3">Pt-1C-BFP</strain>
    </source>
</reference>
<sequence>MSLVAHLSGLGPASKTTLEQSATPSRKLERMDAVATNRRTSKWIFRVPIQLQASG</sequence>
<dbReference type="Proteomes" id="UP000001471">
    <property type="component" value="Unassembled WGS sequence"/>
</dbReference>
<name>B2W9I6_PYRTR</name>
<protein>
    <submittedName>
        <fullName evidence="2">Uncharacterized protein</fullName>
    </submittedName>
</protein>
<feature type="compositionally biased region" description="Polar residues" evidence="1">
    <location>
        <begin position="14"/>
        <end position="24"/>
    </location>
</feature>
<dbReference type="InParanoid" id="B2W9I6"/>
<proteinExistence type="predicted"/>
<gene>
    <name evidence="2" type="ORF">PTRG_06644</name>
</gene>
<dbReference type="EMBL" id="DS231620">
    <property type="protein sequence ID" value="EDU49564.1"/>
    <property type="molecule type" value="Genomic_DNA"/>
</dbReference>
<accession>B2W9I6</accession>
<evidence type="ECO:0000313" key="2">
    <source>
        <dbReference type="EMBL" id="EDU49564.1"/>
    </source>
</evidence>
<organism evidence="2 3">
    <name type="scientific">Pyrenophora tritici-repentis (strain Pt-1C-BFP)</name>
    <name type="common">Wheat tan spot fungus</name>
    <name type="synonym">Drechslera tritici-repentis</name>
    <dbReference type="NCBI Taxonomy" id="426418"/>
    <lineage>
        <taxon>Eukaryota</taxon>
        <taxon>Fungi</taxon>
        <taxon>Dikarya</taxon>
        <taxon>Ascomycota</taxon>
        <taxon>Pezizomycotina</taxon>
        <taxon>Dothideomycetes</taxon>
        <taxon>Pleosporomycetidae</taxon>
        <taxon>Pleosporales</taxon>
        <taxon>Pleosporineae</taxon>
        <taxon>Pleosporaceae</taxon>
        <taxon>Pyrenophora</taxon>
    </lineage>
</organism>
<dbReference type="AlphaFoldDB" id="B2W9I6"/>
<feature type="region of interest" description="Disordered" evidence="1">
    <location>
        <begin position="1"/>
        <end position="33"/>
    </location>
</feature>